<evidence type="ECO:0000256" key="14">
    <source>
        <dbReference type="SAM" id="MobiDB-lite"/>
    </source>
</evidence>
<dbReference type="OrthoDB" id="407355at2759"/>
<dbReference type="GO" id="GO:0009272">
    <property type="term" value="P:fungal-type cell wall biogenesis"/>
    <property type="evidence" value="ECO:0007669"/>
    <property type="project" value="UniProtKB-ARBA"/>
</dbReference>
<keyword evidence="15" id="KW-0732">Signal</keyword>
<dbReference type="GO" id="GO:0004099">
    <property type="term" value="F:chitin deacetylase activity"/>
    <property type="evidence" value="ECO:0007669"/>
    <property type="project" value="UniProtKB-EC"/>
</dbReference>
<reference evidence="17 18" key="1">
    <citation type="journal article" date="2015" name="Fungal Genet. Biol.">
        <title>Evolution of novel wood decay mechanisms in Agaricales revealed by the genome sequences of Fistulina hepatica and Cylindrobasidium torrendii.</title>
        <authorList>
            <person name="Floudas D."/>
            <person name="Held B.W."/>
            <person name="Riley R."/>
            <person name="Nagy L.G."/>
            <person name="Koehler G."/>
            <person name="Ransdell A.S."/>
            <person name="Younus H."/>
            <person name="Chow J."/>
            <person name="Chiniquy J."/>
            <person name="Lipzen A."/>
            <person name="Tritt A."/>
            <person name="Sun H."/>
            <person name="Haridas S."/>
            <person name="LaButti K."/>
            <person name="Ohm R.A."/>
            <person name="Kues U."/>
            <person name="Blanchette R.A."/>
            <person name="Grigoriev I.V."/>
            <person name="Minto R.E."/>
            <person name="Hibbett D.S."/>
        </authorList>
    </citation>
    <scope>NUCLEOTIDE SEQUENCE [LARGE SCALE GENOMIC DNA]</scope>
    <source>
        <strain evidence="17 18">FP15055 ss-10</strain>
    </source>
</reference>
<feature type="signal peptide" evidence="15">
    <location>
        <begin position="1"/>
        <end position="19"/>
    </location>
</feature>
<sequence>MLTGLVASSALFAAIGAVAHSTGGHVDHTHAAHSRLPGRWYQEPDNKVEKLFRRFSDDGTQYAEVGGEEWMAAFPTGIPDVNATPKEWIDALNVAVQAGKIPNIPPSTASTQTNPVYPDGMDPNGPEICSATYKCRTDREIWDAPDGVLGISFDDGPYEGTEMLLEYIGANHVPTTHFLIGSYIRMNPTAFEAIRDNGGDLAVHTYTHRYTTSLSNEEVVAELGWTMEIIRNSTGGRIPKFWRPPYGDSDNRVTAIAREVFGLTTIIWNQDTEDWSLTTGGTTPQAINASMTEWLNGPKSPGLVILEHELSTMSVQAFIDAYPVMQSTGWNIQSVVSIYGDSPYQNAPAGLDGEVKAASVVPSGNDSGSNTGDDHGSSSAAPESVSTSASAPPSTGTG</sequence>
<keyword evidence="6" id="KW-0472">Membrane</keyword>
<proteinExistence type="predicted"/>
<keyword evidence="11" id="KW-0624">Polysaccharide degradation</keyword>
<feature type="compositionally biased region" description="Polar residues" evidence="14">
    <location>
        <begin position="362"/>
        <end position="371"/>
    </location>
</feature>
<evidence type="ECO:0000256" key="5">
    <source>
        <dbReference type="ARBA" id="ARBA00023024"/>
    </source>
</evidence>
<evidence type="ECO:0000256" key="7">
    <source>
        <dbReference type="ARBA" id="ARBA00023277"/>
    </source>
</evidence>
<dbReference type="GO" id="GO:0006032">
    <property type="term" value="P:chitin catabolic process"/>
    <property type="evidence" value="ECO:0007669"/>
    <property type="project" value="UniProtKB-KW"/>
</dbReference>
<dbReference type="InterPro" id="IPR011330">
    <property type="entry name" value="Glyco_hydro/deAcase_b/a-brl"/>
</dbReference>
<gene>
    <name evidence="17" type="ORF">CYLTODRAFT_345909</name>
</gene>
<dbReference type="GO" id="GO:0071555">
    <property type="term" value="P:cell wall organization"/>
    <property type="evidence" value="ECO:0007669"/>
    <property type="project" value="UniProtKB-KW"/>
</dbReference>
<feature type="domain" description="NodB homology" evidence="16">
    <location>
        <begin position="147"/>
        <end position="333"/>
    </location>
</feature>
<comment type="catalytic activity">
    <reaction evidence="13">
        <text>[(1-&gt;4)-N-acetyl-beta-D-glucosaminyl](n) + n H2O = chitosan + n acetate</text>
        <dbReference type="Rhea" id="RHEA:10464"/>
        <dbReference type="Rhea" id="RHEA-COMP:9593"/>
        <dbReference type="Rhea" id="RHEA-COMP:9597"/>
        <dbReference type="ChEBI" id="CHEBI:15377"/>
        <dbReference type="ChEBI" id="CHEBI:17029"/>
        <dbReference type="ChEBI" id="CHEBI:30089"/>
        <dbReference type="ChEBI" id="CHEBI:57704"/>
        <dbReference type="EC" id="3.5.1.41"/>
    </reaction>
    <physiologicalReaction direction="left-to-right" evidence="13">
        <dbReference type="Rhea" id="RHEA:10465"/>
    </physiologicalReaction>
</comment>
<dbReference type="GO" id="GO:0000272">
    <property type="term" value="P:polysaccharide catabolic process"/>
    <property type="evidence" value="ECO:0007669"/>
    <property type="project" value="UniProtKB-KW"/>
</dbReference>
<dbReference type="PANTHER" id="PTHR10587:SF135">
    <property type="entry name" value="CHITIN DEACETYLASE 3"/>
    <property type="match status" value="1"/>
</dbReference>
<keyword evidence="18" id="KW-1185">Reference proteome</keyword>
<accession>A0A0D7BMR1</accession>
<evidence type="ECO:0000256" key="2">
    <source>
        <dbReference type="ARBA" id="ARBA00004609"/>
    </source>
</evidence>
<keyword evidence="3" id="KW-1003">Cell membrane</keyword>
<dbReference type="InterPro" id="IPR002509">
    <property type="entry name" value="NODB_dom"/>
</dbReference>
<evidence type="ECO:0000256" key="1">
    <source>
        <dbReference type="ARBA" id="ARBA00001941"/>
    </source>
</evidence>
<dbReference type="Gene3D" id="3.20.20.370">
    <property type="entry name" value="Glycoside hydrolase/deacetylase"/>
    <property type="match status" value="1"/>
</dbReference>
<organism evidence="17 18">
    <name type="scientific">Cylindrobasidium torrendii FP15055 ss-10</name>
    <dbReference type="NCBI Taxonomy" id="1314674"/>
    <lineage>
        <taxon>Eukaryota</taxon>
        <taxon>Fungi</taxon>
        <taxon>Dikarya</taxon>
        <taxon>Basidiomycota</taxon>
        <taxon>Agaricomycotina</taxon>
        <taxon>Agaricomycetes</taxon>
        <taxon>Agaricomycetidae</taxon>
        <taxon>Agaricales</taxon>
        <taxon>Marasmiineae</taxon>
        <taxon>Physalacriaceae</taxon>
        <taxon>Cylindrobasidium</taxon>
    </lineage>
</organism>
<name>A0A0D7BMR1_9AGAR</name>
<keyword evidence="4" id="KW-0325">Glycoprotein</keyword>
<dbReference type="EC" id="3.5.1.41" evidence="12"/>
<dbReference type="EMBL" id="KN880454">
    <property type="protein sequence ID" value="KIY71454.1"/>
    <property type="molecule type" value="Genomic_DNA"/>
</dbReference>
<evidence type="ECO:0000256" key="4">
    <source>
        <dbReference type="ARBA" id="ARBA00022622"/>
    </source>
</evidence>
<keyword evidence="9" id="KW-0449">Lipoprotein</keyword>
<dbReference type="STRING" id="1314674.A0A0D7BMR1"/>
<evidence type="ECO:0000256" key="3">
    <source>
        <dbReference type="ARBA" id="ARBA00022475"/>
    </source>
</evidence>
<evidence type="ECO:0000313" key="18">
    <source>
        <dbReference type="Proteomes" id="UP000054007"/>
    </source>
</evidence>
<evidence type="ECO:0000313" key="17">
    <source>
        <dbReference type="EMBL" id="KIY71454.1"/>
    </source>
</evidence>
<comment type="subcellular location">
    <subcellularLocation>
        <location evidence="2">Cell membrane</location>
        <topology evidence="2">Lipid-anchor</topology>
        <topology evidence="2">GPI-anchor</topology>
    </subcellularLocation>
</comment>
<comment type="cofactor">
    <cofactor evidence="1">
        <name>Co(2+)</name>
        <dbReference type="ChEBI" id="CHEBI:48828"/>
    </cofactor>
</comment>
<keyword evidence="10" id="KW-0961">Cell wall biogenesis/degradation</keyword>
<evidence type="ECO:0000256" key="12">
    <source>
        <dbReference type="ARBA" id="ARBA00024056"/>
    </source>
</evidence>
<feature type="compositionally biased region" description="Low complexity" evidence="14">
    <location>
        <begin position="377"/>
        <end position="398"/>
    </location>
</feature>
<keyword evidence="8" id="KW-0170">Cobalt</keyword>
<dbReference type="PANTHER" id="PTHR10587">
    <property type="entry name" value="GLYCOSYL TRANSFERASE-RELATED"/>
    <property type="match status" value="1"/>
</dbReference>
<evidence type="ECO:0000256" key="10">
    <source>
        <dbReference type="ARBA" id="ARBA00023316"/>
    </source>
</evidence>
<evidence type="ECO:0000256" key="9">
    <source>
        <dbReference type="ARBA" id="ARBA00023288"/>
    </source>
</evidence>
<dbReference type="Pfam" id="PF01522">
    <property type="entry name" value="Polysacc_deac_1"/>
    <property type="match status" value="1"/>
</dbReference>
<keyword evidence="7" id="KW-0119">Carbohydrate metabolism</keyword>
<dbReference type="PROSITE" id="PS51677">
    <property type="entry name" value="NODB"/>
    <property type="match status" value="1"/>
</dbReference>
<protein>
    <recommendedName>
        <fullName evidence="12">chitin deacetylase</fullName>
        <ecNumber evidence="12">3.5.1.41</ecNumber>
    </recommendedName>
</protein>
<feature type="chain" id="PRO_5002317150" description="chitin deacetylase" evidence="15">
    <location>
        <begin position="20"/>
        <end position="398"/>
    </location>
</feature>
<dbReference type="SUPFAM" id="SSF88713">
    <property type="entry name" value="Glycoside hydrolase/deacetylase"/>
    <property type="match status" value="1"/>
</dbReference>
<dbReference type="GO" id="GO:0098552">
    <property type="term" value="C:side of membrane"/>
    <property type="evidence" value="ECO:0007669"/>
    <property type="project" value="UniProtKB-KW"/>
</dbReference>
<evidence type="ECO:0000259" key="16">
    <source>
        <dbReference type="PROSITE" id="PS51677"/>
    </source>
</evidence>
<dbReference type="InterPro" id="IPR050248">
    <property type="entry name" value="Polysacc_deacetylase_ArnD"/>
</dbReference>
<dbReference type="Proteomes" id="UP000054007">
    <property type="component" value="Unassembled WGS sequence"/>
</dbReference>
<evidence type="ECO:0000256" key="15">
    <source>
        <dbReference type="SAM" id="SignalP"/>
    </source>
</evidence>
<evidence type="ECO:0000256" key="6">
    <source>
        <dbReference type="ARBA" id="ARBA00023136"/>
    </source>
</evidence>
<dbReference type="AlphaFoldDB" id="A0A0D7BMR1"/>
<dbReference type="GO" id="GO:0005886">
    <property type="term" value="C:plasma membrane"/>
    <property type="evidence" value="ECO:0007669"/>
    <property type="project" value="UniProtKB-SubCell"/>
</dbReference>
<feature type="region of interest" description="Disordered" evidence="14">
    <location>
        <begin position="357"/>
        <end position="398"/>
    </location>
</feature>
<keyword evidence="5" id="KW-0146">Chitin degradation</keyword>
<evidence type="ECO:0000256" key="11">
    <source>
        <dbReference type="ARBA" id="ARBA00023326"/>
    </source>
</evidence>
<keyword evidence="4" id="KW-0336">GPI-anchor</keyword>
<evidence type="ECO:0000256" key="8">
    <source>
        <dbReference type="ARBA" id="ARBA00023285"/>
    </source>
</evidence>
<evidence type="ECO:0000256" key="13">
    <source>
        <dbReference type="ARBA" id="ARBA00048494"/>
    </source>
</evidence>